<organism evidence="2 3">
    <name type="scientific">Nyssa sinensis</name>
    <dbReference type="NCBI Taxonomy" id="561372"/>
    <lineage>
        <taxon>Eukaryota</taxon>
        <taxon>Viridiplantae</taxon>
        <taxon>Streptophyta</taxon>
        <taxon>Embryophyta</taxon>
        <taxon>Tracheophyta</taxon>
        <taxon>Spermatophyta</taxon>
        <taxon>Magnoliopsida</taxon>
        <taxon>eudicotyledons</taxon>
        <taxon>Gunneridae</taxon>
        <taxon>Pentapetalae</taxon>
        <taxon>asterids</taxon>
        <taxon>Cornales</taxon>
        <taxon>Nyssaceae</taxon>
        <taxon>Nyssa</taxon>
    </lineage>
</organism>
<name>A0A5J4ZIF3_9ASTE</name>
<evidence type="ECO:0000313" key="2">
    <source>
        <dbReference type="EMBL" id="KAA8518543.1"/>
    </source>
</evidence>
<reference evidence="2 3" key="1">
    <citation type="submission" date="2019-09" db="EMBL/GenBank/DDBJ databases">
        <title>A chromosome-level genome assembly of the Chinese tupelo Nyssa sinensis.</title>
        <authorList>
            <person name="Yang X."/>
            <person name="Kang M."/>
            <person name="Yang Y."/>
            <person name="Xiong H."/>
            <person name="Wang M."/>
            <person name="Zhang Z."/>
            <person name="Wang Z."/>
            <person name="Wu H."/>
            <person name="Ma T."/>
            <person name="Liu J."/>
            <person name="Xi Z."/>
        </authorList>
    </citation>
    <scope>NUCLEOTIDE SEQUENCE [LARGE SCALE GENOMIC DNA]</scope>
    <source>
        <strain evidence="2">J267</strain>
        <tissue evidence="2">Leaf</tissue>
    </source>
</reference>
<dbReference type="OrthoDB" id="1856981at2759"/>
<feature type="compositionally biased region" description="Polar residues" evidence="1">
    <location>
        <begin position="18"/>
        <end position="40"/>
    </location>
</feature>
<feature type="region of interest" description="Disordered" evidence="1">
    <location>
        <begin position="1"/>
        <end position="58"/>
    </location>
</feature>
<evidence type="ECO:0000313" key="3">
    <source>
        <dbReference type="Proteomes" id="UP000325577"/>
    </source>
</evidence>
<dbReference type="EMBL" id="CM018050">
    <property type="protein sequence ID" value="KAA8518543.1"/>
    <property type="molecule type" value="Genomic_DNA"/>
</dbReference>
<dbReference type="AlphaFoldDB" id="A0A5J4ZIF3"/>
<evidence type="ECO:0000256" key="1">
    <source>
        <dbReference type="SAM" id="MobiDB-lite"/>
    </source>
</evidence>
<dbReference type="PANTHER" id="PTHR46548:SF1">
    <property type="entry name" value="BAH AND TFIIS DOMAIN-CONTAINING PROTEIN-RELATED"/>
    <property type="match status" value="1"/>
</dbReference>
<dbReference type="Pfam" id="PF06258">
    <property type="entry name" value="Mito_fiss_Elm1"/>
    <property type="match status" value="1"/>
</dbReference>
<dbReference type="PANTHER" id="PTHR46548">
    <property type="entry name" value="BAH AND TFIIS DOMAIN-CONTAINING PROTEIN-RELATED"/>
    <property type="match status" value="1"/>
</dbReference>
<protein>
    <submittedName>
        <fullName evidence="2">Uncharacterized protein</fullName>
    </submittedName>
</protein>
<sequence>MYGAVQSGGRSPKPLNVLTGTPQLKPSSDSIQNNTSSFASQVKGKKRDRGDQGSDPVKYECLSKIDDADSGQSRPEHMMKKPVYVIGAERCTWKFADFHKSLRERGVVRPFTGKENSYPPLNDTAEATGRVIQALAERAWRLQP</sequence>
<proteinExistence type="predicted"/>
<dbReference type="Proteomes" id="UP000325577">
    <property type="component" value="Linkage Group LG7"/>
</dbReference>
<feature type="compositionally biased region" description="Basic and acidic residues" evidence="1">
    <location>
        <begin position="48"/>
        <end position="58"/>
    </location>
</feature>
<accession>A0A5J4ZIF3</accession>
<dbReference type="InterPro" id="IPR009367">
    <property type="entry name" value="Elm1-like"/>
</dbReference>
<gene>
    <name evidence="2" type="ORF">F0562_016017</name>
</gene>
<keyword evidence="3" id="KW-1185">Reference proteome</keyword>